<evidence type="ECO:0000313" key="2">
    <source>
        <dbReference type="EMBL" id="MFL7901560.1"/>
    </source>
</evidence>
<evidence type="ECO:0000313" key="3">
    <source>
        <dbReference type="Proteomes" id="UP001628281"/>
    </source>
</evidence>
<accession>A0ABW8V4Y1</accession>
<dbReference type="EMBL" id="JBJLSN010000011">
    <property type="protein sequence ID" value="MFL7901560.1"/>
    <property type="molecule type" value="Genomic_DNA"/>
</dbReference>
<protein>
    <submittedName>
        <fullName evidence="2">Uncharacterized protein</fullName>
    </submittedName>
</protein>
<proteinExistence type="predicted"/>
<gene>
    <name evidence="2" type="ORF">ACJ41P_10535</name>
</gene>
<keyword evidence="1" id="KW-0472">Membrane</keyword>
<feature type="transmembrane region" description="Helical" evidence="1">
    <location>
        <begin position="26"/>
        <end position="46"/>
    </location>
</feature>
<keyword evidence="3" id="KW-1185">Reference proteome</keyword>
<dbReference type="Proteomes" id="UP001628281">
    <property type="component" value="Unassembled WGS sequence"/>
</dbReference>
<sequence length="136" mass="14484">MDVDAGQVVAVGDRVLGQVAGLSPTAQVFAVVMIGIVVLAFLAPRYTPLLEALRRKSGPPGSGLDDAETDQMRVAIGVIGEVSTTIGDFAARIDRQQEQITAILAQQSRTNDQLGEQLKLLAKIVEHLPARIREVA</sequence>
<reference evidence="2 3" key="1">
    <citation type="submission" date="2024-11" db="EMBL/GenBank/DDBJ databases">
        <title>Draft genome sequences of two bacteria associated to sugarcane roots in Colombia.</title>
        <authorList>
            <person name="Pardo-Diaz S."/>
            <person name="Masmela-Mendoza J."/>
            <person name="Delgadillo-Duran P."/>
            <person name="Bautista E.J."/>
            <person name="Rojas-Tapias D.F."/>
        </authorList>
    </citation>
    <scope>NUCLEOTIDE SEQUENCE [LARGE SCALE GENOMIC DNA]</scope>
    <source>
        <strain evidence="2 3">Ap18</strain>
    </source>
</reference>
<name>A0ABW8V4Y1_9PROT</name>
<evidence type="ECO:0000256" key="1">
    <source>
        <dbReference type="SAM" id="Phobius"/>
    </source>
</evidence>
<keyword evidence="1" id="KW-1133">Transmembrane helix</keyword>
<dbReference type="RefSeq" id="WP_407824023.1">
    <property type="nucleotide sequence ID" value="NZ_JBJLSN010000011.1"/>
</dbReference>
<comment type="caution">
    <text evidence="2">The sequence shown here is derived from an EMBL/GenBank/DDBJ whole genome shotgun (WGS) entry which is preliminary data.</text>
</comment>
<keyword evidence="1" id="KW-0812">Transmembrane</keyword>
<organism evidence="2 3">
    <name type="scientific">Azospirillum argentinense</name>
    <dbReference type="NCBI Taxonomy" id="2970906"/>
    <lineage>
        <taxon>Bacteria</taxon>
        <taxon>Pseudomonadati</taxon>
        <taxon>Pseudomonadota</taxon>
        <taxon>Alphaproteobacteria</taxon>
        <taxon>Rhodospirillales</taxon>
        <taxon>Azospirillaceae</taxon>
        <taxon>Azospirillum</taxon>
    </lineage>
</organism>